<keyword evidence="3" id="KW-1185">Reference proteome</keyword>
<dbReference type="AlphaFoldDB" id="A0A7W9F0S0"/>
<evidence type="ECO:0000259" key="1">
    <source>
        <dbReference type="Pfam" id="PF20093"/>
    </source>
</evidence>
<gene>
    <name evidence="2" type="ORF">FHS72_002876</name>
</gene>
<feature type="domain" description="DUF6484" evidence="1">
    <location>
        <begin position="18"/>
        <end position="78"/>
    </location>
</feature>
<organism evidence="2 3">
    <name type="scientific">Yoonia ponticola</name>
    <dbReference type="NCBI Taxonomy" id="1524255"/>
    <lineage>
        <taxon>Bacteria</taxon>
        <taxon>Pseudomonadati</taxon>
        <taxon>Pseudomonadota</taxon>
        <taxon>Alphaproteobacteria</taxon>
        <taxon>Rhodobacterales</taxon>
        <taxon>Paracoccaceae</taxon>
        <taxon>Yoonia</taxon>
    </lineage>
</organism>
<protein>
    <recommendedName>
        <fullName evidence="1">DUF6484 domain-containing protein</fullName>
    </recommendedName>
</protein>
<dbReference type="Pfam" id="PF20093">
    <property type="entry name" value="DUF6484"/>
    <property type="match status" value="1"/>
</dbReference>
<dbReference type="RefSeq" id="WP_183530271.1">
    <property type="nucleotide sequence ID" value="NZ_JACIJM010000009.1"/>
</dbReference>
<dbReference type="InterPro" id="IPR045506">
    <property type="entry name" value="DUF6484"/>
</dbReference>
<accession>A0A7W9F0S0</accession>
<dbReference type="EMBL" id="JACIJM010000009">
    <property type="protein sequence ID" value="MBB5723236.1"/>
    <property type="molecule type" value="Genomic_DNA"/>
</dbReference>
<proteinExistence type="predicted"/>
<evidence type="ECO:0000313" key="2">
    <source>
        <dbReference type="EMBL" id="MBB5723236.1"/>
    </source>
</evidence>
<name>A0A7W9F0S0_9RHOB</name>
<reference evidence="2 3" key="1">
    <citation type="submission" date="2020-08" db="EMBL/GenBank/DDBJ databases">
        <title>Genomic Encyclopedia of Type Strains, Phase IV (KMG-IV): sequencing the most valuable type-strain genomes for metagenomic binning, comparative biology and taxonomic classification.</title>
        <authorList>
            <person name="Goeker M."/>
        </authorList>
    </citation>
    <scope>NUCLEOTIDE SEQUENCE [LARGE SCALE GENOMIC DNA]</scope>
    <source>
        <strain evidence="2 3">DSM 101064</strain>
    </source>
</reference>
<comment type="caution">
    <text evidence="2">The sequence shown here is derived from an EMBL/GenBank/DDBJ whole genome shotgun (WGS) entry which is preliminary data.</text>
</comment>
<sequence length="164" mass="16971">MNANDVKIGDAKLDGVVIGMVMDVTKGGAIQVVFPGNPQDEAIRARATVPLSTRDIGAEVALIFEGGNPTSPIIVGRLLRPGDGLNDPDDGTTEIDLDPAPMTVSVDNGAEDVVDIAGKEQVVIRCGRASITLTKAGKILLRGAYISSRSSGANRIKGGSIHLN</sequence>
<dbReference type="Proteomes" id="UP000535415">
    <property type="component" value="Unassembled WGS sequence"/>
</dbReference>
<evidence type="ECO:0000313" key="3">
    <source>
        <dbReference type="Proteomes" id="UP000535415"/>
    </source>
</evidence>